<reference evidence="5 6" key="1">
    <citation type="submission" date="2015-11" db="EMBL/GenBank/DDBJ databases">
        <title>Genomic analysis of 38 Legionella species identifies large and diverse effector repertoires.</title>
        <authorList>
            <person name="Burstein D."/>
            <person name="Amaro F."/>
            <person name="Zusman T."/>
            <person name="Lifshitz Z."/>
            <person name="Cohen O."/>
            <person name="Gilbert J.A."/>
            <person name="Pupko T."/>
            <person name="Shuman H.A."/>
            <person name="Segal G."/>
        </authorList>
    </citation>
    <scope>NUCLEOTIDE SEQUENCE [LARGE SCALE GENOMIC DNA]</scope>
    <source>
        <strain evidence="5 6">ATCC 49508</strain>
    </source>
</reference>
<dbReference type="PANTHER" id="PTHR38340:SF1">
    <property type="entry name" value="S-LAYER PROTEIN"/>
    <property type="match status" value="1"/>
</dbReference>
<dbReference type="Gene3D" id="2.150.10.10">
    <property type="entry name" value="Serralysin-like metalloprotease, C-terminal"/>
    <property type="match status" value="2"/>
</dbReference>
<dbReference type="InterPro" id="IPR001343">
    <property type="entry name" value="Hemolysn_Ca-bd"/>
</dbReference>
<dbReference type="PANTHER" id="PTHR38340">
    <property type="entry name" value="S-LAYER PROTEIN"/>
    <property type="match status" value="1"/>
</dbReference>
<dbReference type="InterPro" id="IPR019960">
    <property type="entry name" value="T1SS_VCA0849"/>
</dbReference>
<dbReference type="PROSITE" id="PS00330">
    <property type="entry name" value="HEMOLYSIN_CALCIUM"/>
    <property type="match status" value="4"/>
</dbReference>
<feature type="domain" description="Cadherin-like" evidence="4">
    <location>
        <begin position="427"/>
        <end position="503"/>
    </location>
</feature>
<keyword evidence="6" id="KW-1185">Reference proteome</keyword>
<feature type="domain" description="Cadherin-like" evidence="4">
    <location>
        <begin position="240"/>
        <end position="290"/>
    </location>
</feature>
<gene>
    <name evidence="5" type="primary">rtxA2_2</name>
    <name evidence="5" type="ORF">Lwor_2381</name>
</gene>
<dbReference type="Pfam" id="PF17963">
    <property type="entry name" value="Big_9"/>
    <property type="match status" value="1"/>
</dbReference>
<name>A0A0W1A371_9GAMM</name>
<evidence type="ECO:0000256" key="2">
    <source>
        <dbReference type="ARBA" id="ARBA00022525"/>
    </source>
</evidence>
<dbReference type="Gene3D" id="2.60.120.200">
    <property type="match status" value="1"/>
</dbReference>
<feature type="domain" description="Cadherin-like" evidence="4">
    <location>
        <begin position="106"/>
        <end position="183"/>
    </location>
</feature>
<comment type="caution">
    <text evidence="5">The sequence shown here is derived from an EMBL/GenBank/DDBJ whole genome shotgun (WGS) entry which is preliminary data.</text>
</comment>
<dbReference type="NCBIfam" id="TIGR03661">
    <property type="entry name" value="T1SS_VCA0849"/>
    <property type="match status" value="1"/>
</dbReference>
<dbReference type="InterPro" id="IPR011049">
    <property type="entry name" value="Serralysin-like_metalloprot_C"/>
</dbReference>
<feature type="domain" description="Cadherin-like" evidence="4">
    <location>
        <begin position="308"/>
        <end position="398"/>
    </location>
</feature>
<dbReference type="Pfam" id="PF17892">
    <property type="entry name" value="Cadherin_5"/>
    <property type="match status" value="5"/>
</dbReference>
<evidence type="ECO:0000313" key="5">
    <source>
        <dbReference type="EMBL" id="KTD75815.1"/>
    </source>
</evidence>
<evidence type="ECO:0000256" key="3">
    <source>
        <dbReference type="ARBA" id="ARBA00022837"/>
    </source>
</evidence>
<dbReference type="Proteomes" id="UP000054662">
    <property type="component" value="Unassembled WGS sequence"/>
</dbReference>
<dbReference type="NCBIfam" id="NF012211">
    <property type="entry name" value="tand_rpt_95"/>
    <property type="match status" value="5"/>
</dbReference>
<dbReference type="Pfam" id="PF00353">
    <property type="entry name" value="HemolysinCabind"/>
    <property type="match status" value="3"/>
</dbReference>
<accession>A0A0W1A371</accession>
<organism evidence="5 6">
    <name type="scientific">Legionella worsleiensis</name>
    <dbReference type="NCBI Taxonomy" id="45076"/>
    <lineage>
        <taxon>Bacteria</taxon>
        <taxon>Pseudomonadati</taxon>
        <taxon>Pseudomonadota</taxon>
        <taxon>Gammaproteobacteria</taxon>
        <taxon>Legionellales</taxon>
        <taxon>Legionellaceae</taxon>
        <taxon>Legionella</taxon>
    </lineage>
</organism>
<dbReference type="PATRIC" id="fig|45076.6.peg.2620"/>
<keyword evidence="3" id="KW-0106">Calcium</keyword>
<dbReference type="EMBL" id="LNZC01000031">
    <property type="protein sequence ID" value="KTD75815.1"/>
    <property type="molecule type" value="Genomic_DNA"/>
</dbReference>
<dbReference type="InterPro" id="IPR050557">
    <property type="entry name" value="RTX_toxin/Mannuronan_C5-epim"/>
</dbReference>
<evidence type="ECO:0000256" key="1">
    <source>
        <dbReference type="ARBA" id="ARBA00004613"/>
    </source>
</evidence>
<keyword evidence="2" id="KW-0964">Secreted</keyword>
<comment type="subcellular location">
    <subcellularLocation>
        <location evidence="1">Secreted</location>
    </subcellularLocation>
</comment>
<feature type="domain" description="Cadherin-like" evidence="4">
    <location>
        <begin position="27"/>
        <end position="76"/>
    </location>
</feature>
<protein>
    <submittedName>
        <fullName evidence="5">Structural toxin protein RtxA</fullName>
    </submittedName>
</protein>
<dbReference type="Gene3D" id="2.60.40.1200">
    <property type="match status" value="5"/>
</dbReference>
<dbReference type="GO" id="GO:0005509">
    <property type="term" value="F:calcium ion binding"/>
    <property type="evidence" value="ECO:0007669"/>
    <property type="project" value="InterPro"/>
</dbReference>
<dbReference type="InterPro" id="IPR041690">
    <property type="entry name" value="Cadherin_5"/>
</dbReference>
<evidence type="ECO:0000313" key="6">
    <source>
        <dbReference type="Proteomes" id="UP000054662"/>
    </source>
</evidence>
<dbReference type="Gene3D" id="2.60.40.3440">
    <property type="match status" value="1"/>
</dbReference>
<dbReference type="SUPFAM" id="SSF51120">
    <property type="entry name" value="beta-Roll"/>
    <property type="match status" value="2"/>
</dbReference>
<dbReference type="STRING" id="45076.Lwor_2381"/>
<evidence type="ECO:0000259" key="4">
    <source>
        <dbReference type="Pfam" id="PF17892"/>
    </source>
</evidence>
<dbReference type="GO" id="GO:0005576">
    <property type="term" value="C:extracellular region"/>
    <property type="evidence" value="ECO:0007669"/>
    <property type="project" value="UniProtKB-SubCell"/>
</dbReference>
<dbReference type="PRINTS" id="PR00313">
    <property type="entry name" value="CABNDNGRPT"/>
</dbReference>
<proteinExistence type="predicted"/>
<sequence length="1944" mass="200866">MDGAVSVTEFSVAGDPATYLAGDTAVIAGVGSLLINADGAFSFVPAANYNGAVPVVTYTMTDGSSSDTSTLSLDVTAVDDAFSDNNEVLSTVEDTPLNGTVLSGTSSVDGSVTVTQFSVAGDPATYLAGDTAVIAGIGSLQINADGTFSFTPDANYNGAVPVVTYTLTDGSSTDTSTLSLDVTPVNDPLVDSNEVLSTPEDTPLNGTVLSGTSSPEGAVIVTQFSVAGDLATYLAGDTAIITGIGSLQINADGTFSFTPNANYNGAVPLVTYSLTDGSTSDTSTLSLDVTAVDDAFTDNNEVLSIVEDAPPLNGTVLSGTSSVDGPVNVTQFSVAGDPATYLAGDTAVIAGVGSLLINADGTFIFTPNANYNGTVPLVTYTLSDGSSTDTSTLALDVTPVDDSFSDSNEVLNTAEDTPLNGTVLSGTSSVDGPVTVTEFSVAGDPATYVAGDTAILSGVGTLQINTDGTFSFIPNSNYNGAVPLVTYTLSDGSNTDVSTLTISLTAVNDAPIITGQLNQTMVEDGSRNFRIANSNEFTLSDTDSASVTITISVLYGNLTVSDSIATTQGIAVSNNGSMSITLVGAPANMTTLLESLNYTPVKDYYGQDTLTFTANDGVSSSTHVTLINITAGVDIADDTAVTNEDTAVNIAVIANDTFENAGRVITAINGNAITVGGTVNVADGTVLLNANGTVTFTPANNFNGSTSFTYTVTSGGATETATVNVTVNPVSDAPQGSDYTLSATEDTPIVLSTAHFSMTDVNDNPANSLLRVRIATLPTSGTLTLNGVAVTAGQNIDATDINAGLLVFTPVKDAHGASTFTFQVSDDGGTANGGVNLDQTPNLFTIDVGAVADTPLVYAHLSLPTITAGTNVIDANFSDNINENNLTNWTRVALFTNTFAEIQGGSGKSQTEANLFTSSAWAGQTGTDATEVSNFNSRWTKSGGEIFYNSANANDDSQGILFLNTNQMTVAERALTSYVISVDVFANINTSVNGVGVVFGYQNSSNYFLVRWENPDINFAPGGSSFQFLPGQYYELSLVQIVAGTPTDLARTTFNGDDWFNLVINVSATGISIAATDLTDPATQASLSYVYGTVSGGASTAPALTTVGMYTFDSDFASRWDNLTVNQAASFQYILQTEAFLSDLDGSETLGTITLSSIPNGVTLFDTVTNTEVVVTSGSANVIVGNDIRLTSTTVLTAAQISAITATASSVESSNGNTATSQSIPVYLEITGNSPAETITGTASSDWITGDSGNDILSGGNGSDVIIGGLGNDTITTGSGSDQIVLLKGQGGATAGAAPTDIITDFTVNTDTIVIKGTNIIGVSVSTPSSNIYTITVTYSGAATEYFKVNLSNGAVLNDSGDTQLTGVVLSGGTATIDGTIVGAILYLDINNNNQEDEGERLGITDQYGHVEWVLDLAKLDVNGDGQYVLGEARAVQTGGFDIDTGLTYEINLFGPVGSAIVSPLTSLLQAQLESGFDYQTANANIVARLGLPEGTELISLNPIMGSHDILMQNASVMTAAVQFAELAAIRYSTDEGRVSFSVFEAISKALLELPEGVIADFSDTNLLNSIASYLDLGELASAEVIDFLAASQRALHVSMETLAPGDNALAAISEVQHLTQGSYAQILESYSRGYLPSHILSDISVIVLAFSSSSISYDALRDFNDQFTAVVNQSSTYYSEYSADGTQDNGTSNFVQQLDTVVHDFMTAHGLDAAQVNDFYVYTLLDLGLETENVLFPDISQSNDNTTQYSSSSTGTEELYGSANNDFIYGGYGNELIFGGDGDDFLHGGAGDDTIVGGLGNDIIHGGMGNDLMTGGGGNDVFVFEKSDIGSQPGIDTITDFKLGIEETINGEKSILDLTDLFKDSTLTSNSLDSLLQISTILNESTNQTDTVIKTDPTGNALFNASPETIVLSGVDVVSVFGTSDSAELVQHMLAANVLVMGH</sequence>
<dbReference type="InterPro" id="IPR018511">
    <property type="entry name" value="Hemolysin-typ_Ca-bd_CS"/>
</dbReference>